<feature type="domain" description="Type I restriction modification DNA specificity" evidence="4">
    <location>
        <begin position="4"/>
        <end position="182"/>
    </location>
</feature>
<proteinExistence type="inferred from homology"/>
<keyword evidence="5" id="KW-0255">Endonuclease</keyword>
<reference evidence="5 6" key="1">
    <citation type="submission" date="2020-11" db="EMBL/GenBank/DDBJ databases">
        <title>Taxonomic evaluation of the Bacillus sporothermodurans group of bacteria based on whole genome sequences.</title>
        <authorList>
            <person name="Fiedler G."/>
            <person name="Herbstmann A.-D."/>
            <person name="Doll E."/>
            <person name="Wenning M."/>
            <person name="Brinks E."/>
            <person name="Kabisch J."/>
            <person name="Breitenwieser F."/>
            <person name="Lappann M."/>
            <person name="Boehnlein C."/>
            <person name="Franz C."/>
        </authorList>
    </citation>
    <scope>NUCLEOTIDE SEQUENCE [LARGE SCALE GENOMIC DNA]</scope>
    <source>
        <strain evidence="5 6">JCM 19841</strain>
    </source>
</reference>
<dbReference type="CDD" id="cd17280">
    <property type="entry name" value="RMtype1_S_MspEN3ORF6650P_TRD2-CR2_like"/>
    <property type="match status" value="1"/>
</dbReference>
<dbReference type="PANTHER" id="PTHR30408:SF12">
    <property type="entry name" value="TYPE I RESTRICTION ENZYME MJAVIII SPECIFICITY SUBUNIT"/>
    <property type="match status" value="1"/>
</dbReference>
<dbReference type="PANTHER" id="PTHR30408">
    <property type="entry name" value="TYPE-1 RESTRICTION ENZYME ECOKI SPECIFICITY PROTEIN"/>
    <property type="match status" value="1"/>
</dbReference>
<dbReference type="Pfam" id="PF01420">
    <property type="entry name" value="Methylase_S"/>
    <property type="match status" value="2"/>
</dbReference>
<protein>
    <submittedName>
        <fullName evidence="5">Restriction endonuclease subunit S</fullName>
    </submittedName>
</protein>
<organism evidence="5 6">
    <name type="scientific">Heyndrickxia vini</name>
    <dbReference type="NCBI Taxonomy" id="1476025"/>
    <lineage>
        <taxon>Bacteria</taxon>
        <taxon>Bacillati</taxon>
        <taxon>Bacillota</taxon>
        <taxon>Bacilli</taxon>
        <taxon>Bacillales</taxon>
        <taxon>Bacillaceae</taxon>
        <taxon>Heyndrickxia</taxon>
    </lineage>
</organism>
<keyword evidence="3" id="KW-0238">DNA-binding</keyword>
<dbReference type="Gene3D" id="1.10.287.1120">
    <property type="entry name" value="Bipartite methylase S protein"/>
    <property type="match status" value="1"/>
</dbReference>
<dbReference type="InterPro" id="IPR000055">
    <property type="entry name" value="Restrct_endonuc_typeI_TRD"/>
</dbReference>
<comment type="similarity">
    <text evidence="1">Belongs to the type-I restriction system S methylase family.</text>
</comment>
<evidence type="ECO:0000256" key="2">
    <source>
        <dbReference type="ARBA" id="ARBA00022747"/>
    </source>
</evidence>
<keyword evidence="5" id="KW-0378">Hydrolase</keyword>
<dbReference type="InterPro" id="IPR052021">
    <property type="entry name" value="Type-I_RS_S_subunit"/>
</dbReference>
<dbReference type="Gene3D" id="3.90.220.20">
    <property type="entry name" value="DNA methylase specificity domains"/>
    <property type="match status" value="2"/>
</dbReference>
<dbReference type="Proteomes" id="UP000595691">
    <property type="component" value="Chromosome"/>
</dbReference>
<dbReference type="GO" id="GO:0004519">
    <property type="term" value="F:endonuclease activity"/>
    <property type="evidence" value="ECO:0007669"/>
    <property type="project" value="UniProtKB-KW"/>
</dbReference>
<dbReference type="SUPFAM" id="SSF116734">
    <property type="entry name" value="DNA methylase specificity domain"/>
    <property type="match status" value="2"/>
</dbReference>
<sequence>MSNKLWPKKKISWLFDVIGSGTTPSASNEMYYNSPDMAWLNTGDLTDSYIEKTSKYVSQQALDEISALTVFPKDSLVMAMYGATIGKLGITKYETTTNQACCVLSKPREVITKFIFYWLMGHRAEIINLSQGGGQPNISQGIIRDIRIAVPPVELQNKIVTFIDKKFEETNQLINKKEKMIKLLELHRQSIITEAVTKGLNPNVKMKDSGVEWIGKIPEHWEISKIKYQTDINKNTLAENTDSSYEMQYIDIGSVNSKGELSTLDKYRFSDAPSRARRKVKKGDTIVSTVRTYLKAIATIESEDENLVCSTGFAVLTARKAVREKYLSYLFKSTIYVDEIVSRSTGVSYPAINASEIGNLECLLPTLDEQKAIEIYIDKRLLEIDNLVKNIIKQIKKLKEYRQSLIYEAVTGKIDVRDMELEKVR</sequence>
<feature type="domain" description="Type I restriction modification DNA specificity" evidence="4">
    <location>
        <begin position="218"/>
        <end position="396"/>
    </location>
</feature>
<evidence type="ECO:0000313" key="6">
    <source>
        <dbReference type="Proteomes" id="UP000595691"/>
    </source>
</evidence>
<keyword evidence="2" id="KW-0680">Restriction system</keyword>
<keyword evidence="6" id="KW-1185">Reference proteome</keyword>
<gene>
    <name evidence="5" type="ORF">I5776_15955</name>
</gene>
<evidence type="ECO:0000256" key="3">
    <source>
        <dbReference type="ARBA" id="ARBA00023125"/>
    </source>
</evidence>
<name>A0ABX7DZX0_9BACI</name>
<evidence type="ECO:0000313" key="5">
    <source>
        <dbReference type="EMBL" id="QQZ08539.1"/>
    </source>
</evidence>
<accession>A0ABX7DZX0</accession>
<evidence type="ECO:0000256" key="1">
    <source>
        <dbReference type="ARBA" id="ARBA00010923"/>
    </source>
</evidence>
<dbReference type="InterPro" id="IPR044946">
    <property type="entry name" value="Restrct_endonuc_typeI_TRD_sf"/>
</dbReference>
<evidence type="ECO:0000259" key="4">
    <source>
        <dbReference type="Pfam" id="PF01420"/>
    </source>
</evidence>
<keyword evidence="5" id="KW-0540">Nuclease</keyword>
<dbReference type="RefSeq" id="WP_202777356.1">
    <property type="nucleotide sequence ID" value="NZ_CP065425.1"/>
</dbReference>
<dbReference type="EMBL" id="CP065425">
    <property type="protein sequence ID" value="QQZ08539.1"/>
    <property type="molecule type" value="Genomic_DNA"/>
</dbReference>